<dbReference type="PANTHER" id="PTHR10434">
    <property type="entry name" value="1-ACYL-SN-GLYCEROL-3-PHOSPHATE ACYLTRANSFERASE"/>
    <property type="match status" value="1"/>
</dbReference>
<dbReference type="SUPFAM" id="SSF69593">
    <property type="entry name" value="Glycerol-3-phosphate (1)-acyltransferase"/>
    <property type="match status" value="1"/>
</dbReference>
<keyword evidence="11" id="KW-0594">Phospholipid biosynthesis</keyword>
<evidence type="ECO:0000313" key="14">
    <source>
        <dbReference type="EMBL" id="SHH26278.1"/>
    </source>
</evidence>
<comment type="catalytic activity">
    <reaction evidence="1 11">
        <text>a 1-acyl-sn-glycero-3-phosphate + an acyl-CoA = a 1,2-diacyl-sn-glycero-3-phosphate + CoA</text>
        <dbReference type="Rhea" id="RHEA:19709"/>
        <dbReference type="ChEBI" id="CHEBI:57287"/>
        <dbReference type="ChEBI" id="CHEBI:57970"/>
        <dbReference type="ChEBI" id="CHEBI:58342"/>
        <dbReference type="ChEBI" id="CHEBI:58608"/>
        <dbReference type="EC" id="2.3.1.51"/>
    </reaction>
</comment>
<feature type="transmembrane region" description="Helical" evidence="12">
    <location>
        <begin position="32"/>
        <end position="54"/>
    </location>
</feature>
<dbReference type="Proteomes" id="UP000184112">
    <property type="component" value="Unassembled WGS sequence"/>
</dbReference>
<name>A0A1M5RJI2_FLAJO</name>
<evidence type="ECO:0000256" key="10">
    <source>
        <dbReference type="ARBA" id="ARBA00023315"/>
    </source>
</evidence>
<sequence>MECKFFYKIHFGFLTFETMKILKIAFWIIWRVWFYVLMAVPILIMLPLLLISIISERGYPYFFKMARIWAKFILYGMGFYYKVKREQKLIKGKSYMIVANHTSMTDIMLMLAIIKNPFVFVGKKELVKIPLFGFFYKRTCILVDRNSSKSKNEVFKRAQNRLNQGLSICIFPEGGVPDDESILLDEFKDGAFRLAIDHQIPIVPIVFPDNKDRFPYRFLSGSLGKMRSKILPFVETSGLTSDNRKELRDTVREMIYKGLLEFKKKDLKE</sequence>
<keyword evidence="11" id="KW-1208">Phospholipid metabolism</keyword>
<keyword evidence="12" id="KW-1133">Transmembrane helix</keyword>
<evidence type="ECO:0000256" key="8">
    <source>
        <dbReference type="ARBA" id="ARBA00022679"/>
    </source>
</evidence>
<evidence type="ECO:0000256" key="5">
    <source>
        <dbReference type="ARBA" id="ARBA00013211"/>
    </source>
</evidence>
<keyword evidence="12" id="KW-0812">Transmembrane</keyword>
<keyword evidence="9 11" id="KW-0443">Lipid metabolism</keyword>
<feature type="domain" description="Phospholipid/glycerol acyltransferase" evidence="13">
    <location>
        <begin position="95"/>
        <end position="210"/>
    </location>
</feature>
<dbReference type="SMART" id="SM00563">
    <property type="entry name" value="PlsC"/>
    <property type="match status" value="1"/>
</dbReference>
<keyword evidence="7 11" id="KW-0444">Lipid biosynthesis</keyword>
<evidence type="ECO:0000256" key="1">
    <source>
        <dbReference type="ARBA" id="ARBA00001141"/>
    </source>
</evidence>
<evidence type="ECO:0000256" key="9">
    <source>
        <dbReference type="ARBA" id="ARBA00023098"/>
    </source>
</evidence>
<dbReference type="AlphaFoldDB" id="A0A1M5RJI2"/>
<organism evidence="14 15">
    <name type="scientific">Flavobacterium johnsoniae</name>
    <name type="common">Cytophaga johnsonae</name>
    <dbReference type="NCBI Taxonomy" id="986"/>
    <lineage>
        <taxon>Bacteria</taxon>
        <taxon>Pseudomonadati</taxon>
        <taxon>Bacteroidota</taxon>
        <taxon>Flavobacteriia</taxon>
        <taxon>Flavobacteriales</taxon>
        <taxon>Flavobacteriaceae</taxon>
        <taxon>Flavobacterium</taxon>
    </lineage>
</organism>
<evidence type="ECO:0000256" key="4">
    <source>
        <dbReference type="ARBA" id="ARBA00008655"/>
    </source>
</evidence>
<dbReference type="GO" id="GO:0016020">
    <property type="term" value="C:membrane"/>
    <property type="evidence" value="ECO:0007669"/>
    <property type="project" value="InterPro"/>
</dbReference>
<comment type="domain">
    <text evidence="11">The HXXXXD motif is essential for acyltransferase activity and may constitute the binding site for the phosphate moiety of the glycerol-3-phosphate.</text>
</comment>
<dbReference type="GO" id="GO:0006654">
    <property type="term" value="P:phosphatidic acid biosynthetic process"/>
    <property type="evidence" value="ECO:0007669"/>
    <property type="project" value="TreeGrafter"/>
</dbReference>
<evidence type="ECO:0000256" key="2">
    <source>
        <dbReference type="ARBA" id="ARBA00004728"/>
    </source>
</evidence>
<dbReference type="EC" id="2.3.1.51" evidence="5 11"/>
<evidence type="ECO:0000313" key="15">
    <source>
        <dbReference type="Proteomes" id="UP000184112"/>
    </source>
</evidence>
<protein>
    <recommendedName>
        <fullName evidence="6 11">1-acyl-sn-glycerol-3-phosphate acyltransferase</fullName>
        <ecNumber evidence="5 11">2.3.1.51</ecNumber>
    </recommendedName>
</protein>
<evidence type="ECO:0000256" key="11">
    <source>
        <dbReference type="RuleBase" id="RU361267"/>
    </source>
</evidence>
<comment type="pathway">
    <text evidence="2">Phospholipid metabolism; CDP-diacylglycerol biosynthesis; CDP-diacylglycerol from sn-glycerol 3-phosphate: step 2/3.</text>
</comment>
<dbReference type="Pfam" id="PF01553">
    <property type="entry name" value="Acyltransferase"/>
    <property type="match status" value="1"/>
</dbReference>
<accession>A0A1M5RJI2</accession>
<comment type="pathway">
    <text evidence="3">Lipid metabolism.</text>
</comment>
<keyword evidence="8 11" id="KW-0808">Transferase</keyword>
<reference evidence="14 15" key="1">
    <citation type="submission" date="2016-11" db="EMBL/GenBank/DDBJ databases">
        <authorList>
            <person name="Jaros S."/>
            <person name="Januszkiewicz K."/>
            <person name="Wedrychowicz H."/>
        </authorList>
    </citation>
    <scope>NUCLEOTIDE SEQUENCE [LARGE SCALE GENOMIC DNA]</scope>
    <source>
        <strain evidence="14 15">DSM 6792</strain>
    </source>
</reference>
<proteinExistence type="inferred from homology"/>
<gene>
    <name evidence="14" type="ORF">SAMN05444388_108168</name>
</gene>
<evidence type="ECO:0000256" key="12">
    <source>
        <dbReference type="SAM" id="Phobius"/>
    </source>
</evidence>
<feature type="transmembrane region" description="Helical" evidence="12">
    <location>
        <begin position="66"/>
        <end position="83"/>
    </location>
</feature>
<evidence type="ECO:0000256" key="3">
    <source>
        <dbReference type="ARBA" id="ARBA00005189"/>
    </source>
</evidence>
<dbReference type="EMBL" id="FQWH01000008">
    <property type="protein sequence ID" value="SHH26278.1"/>
    <property type="molecule type" value="Genomic_DNA"/>
</dbReference>
<dbReference type="NCBIfam" id="TIGR00530">
    <property type="entry name" value="AGP_acyltrn"/>
    <property type="match status" value="1"/>
</dbReference>
<evidence type="ECO:0000256" key="7">
    <source>
        <dbReference type="ARBA" id="ARBA00022516"/>
    </source>
</evidence>
<evidence type="ECO:0000256" key="6">
    <source>
        <dbReference type="ARBA" id="ARBA00016139"/>
    </source>
</evidence>
<dbReference type="GO" id="GO:0003841">
    <property type="term" value="F:1-acylglycerol-3-phosphate O-acyltransferase activity"/>
    <property type="evidence" value="ECO:0007669"/>
    <property type="project" value="UniProtKB-UniRule"/>
</dbReference>
<comment type="similarity">
    <text evidence="4 11">Belongs to the 1-acyl-sn-glycerol-3-phosphate acyltransferase family.</text>
</comment>
<dbReference type="InterPro" id="IPR004552">
    <property type="entry name" value="AGP_acyltrans"/>
</dbReference>
<dbReference type="CDD" id="cd07989">
    <property type="entry name" value="LPLAT_AGPAT-like"/>
    <property type="match status" value="1"/>
</dbReference>
<evidence type="ECO:0000259" key="13">
    <source>
        <dbReference type="SMART" id="SM00563"/>
    </source>
</evidence>
<dbReference type="InterPro" id="IPR002123">
    <property type="entry name" value="Plipid/glycerol_acylTrfase"/>
</dbReference>
<keyword evidence="10 11" id="KW-0012">Acyltransferase</keyword>
<keyword evidence="12" id="KW-0472">Membrane</keyword>
<dbReference type="PANTHER" id="PTHR10434:SF64">
    <property type="entry name" value="1-ACYL-SN-GLYCEROL-3-PHOSPHATE ACYLTRANSFERASE-RELATED"/>
    <property type="match status" value="1"/>
</dbReference>